<dbReference type="GO" id="GO:0070006">
    <property type="term" value="F:metalloaminopeptidase activity"/>
    <property type="evidence" value="ECO:0007669"/>
    <property type="project" value="TreeGrafter"/>
</dbReference>
<feature type="domain" description="Peptidase M1 membrane alanine aminopeptidase" evidence="12">
    <location>
        <begin position="141"/>
        <end position="195"/>
    </location>
</feature>
<dbReference type="Pfam" id="PF11838">
    <property type="entry name" value="ERAP1_C"/>
    <property type="match status" value="1"/>
</dbReference>
<feature type="region of interest" description="Disordered" evidence="11">
    <location>
        <begin position="1"/>
        <end position="20"/>
    </location>
</feature>
<dbReference type="Gene3D" id="3.30.2010.30">
    <property type="match status" value="1"/>
</dbReference>
<evidence type="ECO:0000256" key="2">
    <source>
        <dbReference type="ARBA" id="ARBA00022670"/>
    </source>
</evidence>
<keyword evidence="5 8" id="KW-0862">Zinc</keyword>
<evidence type="ECO:0000256" key="7">
    <source>
        <dbReference type="PIRSR" id="PIRSR634016-1"/>
    </source>
</evidence>
<dbReference type="Gene3D" id="1.10.390.10">
    <property type="entry name" value="Neutral Protease Domain 2"/>
    <property type="match status" value="1"/>
</dbReference>
<dbReference type="GO" id="GO:0006508">
    <property type="term" value="P:proteolysis"/>
    <property type="evidence" value="ECO:0007669"/>
    <property type="project" value="UniProtKB-KW"/>
</dbReference>
<evidence type="ECO:0000259" key="14">
    <source>
        <dbReference type="Pfam" id="PF17900"/>
    </source>
</evidence>
<feature type="binding site" evidence="8">
    <location>
        <position position="250"/>
    </location>
    <ligand>
        <name>Zn(2+)</name>
        <dbReference type="ChEBI" id="CHEBI:29105"/>
        <note>catalytic</note>
    </ligand>
</feature>
<dbReference type="InterPro" id="IPR045357">
    <property type="entry name" value="Aminopeptidase_N-like_N"/>
</dbReference>
<dbReference type="Proteomes" id="UP001211907">
    <property type="component" value="Unassembled WGS sequence"/>
</dbReference>
<dbReference type="EC" id="3.4.11.-" evidence="10"/>
<evidence type="ECO:0000256" key="6">
    <source>
        <dbReference type="ARBA" id="ARBA00023049"/>
    </source>
</evidence>
<dbReference type="AlphaFoldDB" id="A0AAD5SQ81"/>
<dbReference type="Pfam" id="PF01433">
    <property type="entry name" value="Peptidase_M1"/>
    <property type="match status" value="2"/>
</dbReference>
<proteinExistence type="inferred from homology"/>
<dbReference type="InterPro" id="IPR027268">
    <property type="entry name" value="Peptidase_M4/M1_CTD_sf"/>
</dbReference>
<dbReference type="Pfam" id="PF17900">
    <property type="entry name" value="Peptidase_M1_N"/>
    <property type="match status" value="1"/>
</dbReference>
<evidence type="ECO:0000256" key="4">
    <source>
        <dbReference type="ARBA" id="ARBA00022801"/>
    </source>
</evidence>
<dbReference type="PRINTS" id="PR00756">
    <property type="entry name" value="ALADIPTASE"/>
</dbReference>
<comment type="similarity">
    <text evidence="1 10">Belongs to the peptidase M1 family.</text>
</comment>
<evidence type="ECO:0000256" key="3">
    <source>
        <dbReference type="ARBA" id="ARBA00022723"/>
    </source>
</evidence>
<dbReference type="GO" id="GO:0042277">
    <property type="term" value="F:peptide binding"/>
    <property type="evidence" value="ECO:0007669"/>
    <property type="project" value="TreeGrafter"/>
</dbReference>
<dbReference type="EMBL" id="JADGJH010003082">
    <property type="protein sequence ID" value="KAJ3093399.1"/>
    <property type="molecule type" value="Genomic_DNA"/>
</dbReference>
<keyword evidence="10" id="KW-0031">Aminopeptidase</keyword>
<comment type="cofactor">
    <cofactor evidence="8 10">
        <name>Zn(2+)</name>
        <dbReference type="ChEBI" id="CHEBI:29105"/>
    </cofactor>
    <text evidence="8 10">Binds 1 zinc ion per subunit.</text>
</comment>
<dbReference type="InterPro" id="IPR050344">
    <property type="entry name" value="Peptidase_M1_aminopeptidases"/>
</dbReference>
<dbReference type="GO" id="GO:0043171">
    <property type="term" value="P:peptide catabolic process"/>
    <property type="evidence" value="ECO:0007669"/>
    <property type="project" value="TreeGrafter"/>
</dbReference>
<dbReference type="InterPro" id="IPR014782">
    <property type="entry name" value="Peptidase_M1_dom"/>
</dbReference>
<dbReference type="GO" id="GO:0005615">
    <property type="term" value="C:extracellular space"/>
    <property type="evidence" value="ECO:0007669"/>
    <property type="project" value="TreeGrafter"/>
</dbReference>
<dbReference type="GO" id="GO:0008270">
    <property type="term" value="F:zinc ion binding"/>
    <property type="evidence" value="ECO:0007669"/>
    <property type="project" value="UniProtKB-UniRule"/>
</dbReference>
<evidence type="ECO:0000256" key="8">
    <source>
        <dbReference type="PIRSR" id="PIRSR634016-3"/>
    </source>
</evidence>
<keyword evidence="6 10" id="KW-0482">Metalloprotease</keyword>
<evidence type="ECO:0000313" key="16">
    <source>
        <dbReference type="Proteomes" id="UP001211907"/>
    </source>
</evidence>
<dbReference type="SUPFAM" id="SSF63737">
    <property type="entry name" value="Leukotriene A4 hydrolase N-terminal domain"/>
    <property type="match status" value="1"/>
</dbReference>
<keyword evidence="3 8" id="KW-0479">Metal-binding</keyword>
<feature type="domain" description="Aminopeptidase N-like N-terminal" evidence="14">
    <location>
        <begin position="2"/>
        <end position="97"/>
    </location>
</feature>
<dbReference type="InterPro" id="IPR042097">
    <property type="entry name" value="Aminopeptidase_N-like_N_sf"/>
</dbReference>
<dbReference type="SUPFAM" id="SSF55486">
    <property type="entry name" value="Metalloproteases ('zincins'), catalytic domain"/>
    <property type="match status" value="1"/>
</dbReference>
<feature type="binding site" evidence="8">
    <location>
        <position position="254"/>
    </location>
    <ligand>
        <name>Zn(2+)</name>
        <dbReference type="ChEBI" id="CHEBI:29105"/>
        <note>catalytic</note>
    </ligand>
</feature>
<dbReference type="Gene3D" id="2.60.40.1730">
    <property type="entry name" value="tricorn interacting facor f3 domain"/>
    <property type="match status" value="1"/>
</dbReference>
<dbReference type="InterPro" id="IPR034016">
    <property type="entry name" value="M1_APN-typ"/>
</dbReference>
<keyword evidence="2 10" id="KW-0645">Protease</keyword>
<feature type="binding site" evidence="8">
    <location>
        <position position="273"/>
    </location>
    <ligand>
        <name>Zn(2+)</name>
        <dbReference type="ChEBI" id="CHEBI:29105"/>
        <note>catalytic</note>
    </ligand>
</feature>
<evidence type="ECO:0000256" key="1">
    <source>
        <dbReference type="ARBA" id="ARBA00010136"/>
    </source>
</evidence>
<dbReference type="InterPro" id="IPR024571">
    <property type="entry name" value="ERAP1-like_C_dom"/>
</dbReference>
<organism evidence="15 16">
    <name type="scientific">Physocladia obscura</name>
    <dbReference type="NCBI Taxonomy" id="109957"/>
    <lineage>
        <taxon>Eukaryota</taxon>
        <taxon>Fungi</taxon>
        <taxon>Fungi incertae sedis</taxon>
        <taxon>Chytridiomycota</taxon>
        <taxon>Chytridiomycota incertae sedis</taxon>
        <taxon>Chytridiomycetes</taxon>
        <taxon>Chytridiales</taxon>
        <taxon>Chytriomycetaceae</taxon>
        <taxon>Physocladia</taxon>
    </lineage>
</organism>
<feature type="non-terminal residue" evidence="15">
    <location>
        <position position="974"/>
    </location>
</feature>
<dbReference type="InterPro" id="IPR001930">
    <property type="entry name" value="Peptidase_M1"/>
</dbReference>
<name>A0AAD5SQ81_9FUNG</name>
<evidence type="ECO:0000259" key="13">
    <source>
        <dbReference type="Pfam" id="PF11838"/>
    </source>
</evidence>
<feature type="site" description="Transition state stabilizer" evidence="9">
    <location>
        <position position="340"/>
    </location>
</feature>
<gene>
    <name evidence="15" type="ORF">HK100_006634</name>
</gene>
<evidence type="ECO:0000256" key="9">
    <source>
        <dbReference type="PIRSR" id="PIRSR634016-4"/>
    </source>
</evidence>
<dbReference type="PANTHER" id="PTHR11533">
    <property type="entry name" value="PROTEASE M1 ZINC METALLOPROTEASE"/>
    <property type="match status" value="1"/>
</dbReference>
<evidence type="ECO:0000256" key="5">
    <source>
        <dbReference type="ARBA" id="ARBA00022833"/>
    </source>
</evidence>
<evidence type="ECO:0000256" key="10">
    <source>
        <dbReference type="RuleBase" id="RU364040"/>
    </source>
</evidence>
<dbReference type="PANTHER" id="PTHR11533:SF299">
    <property type="entry name" value="AMINOPEPTIDASE"/>
    <property type="match status" value="1"/>
</dbReference>
<dbReference type="Gene3D" id="1.25.50.20">
    <property type="match status" value="1"/>
</dbReference>
<dbReference type="GO" id="GO:0005737">
    <property type="term" value="C:cytoplasm"/>
    <property type="evidence" value="ECO:0007669"/>
    <property type="project" value="TreeGrafter"/>
</dbReference>
<evidence type="ECO:0000256" key="11">
    <source>
        <dbReference type="SAM" id="MobiDB-lite"/>
    </source>
</evidence>
<comment type="caution">
    <text evidence="15">The sequence shown here is derived from an EMBL/GenBank/DDBJ whole genome shotgun (WGS) entry which is preliminary data.</text>
</comment>
<keyword evidence="16" id="KW-1185">Reference proteome</keyword>
<accession>A0AAD5SQ81</accession>
<feature type="domain" description="Peptidase M1 membrane alanine aminopeptidase" evidence="12">
    <location>
        <begin position="232"/>
        <end position="357"/>
    </location>
</feature>
<feature type="active site" description="Proton acceptor" evidence="7">
    <location>
        <position position="251"/>
    </location>
</feature>
<feature type="domain" description="ERAP1-like C-terminal" evidence="13">
    <location>
        <begin position="554"/>
        <end position="724"/>
    </location>
</feature>
<evidence type="ECO:0000259" key="12">
    <source>
        <dbReference type="Pfam" id="PF01433"/>
    </source>
</evidence>
<dbReference type="GO" id="GO:0016020">
    <property type="term" value="C:membrane"/>
    <property type="evidence" value="ECO:0007669"/>
    <property type="project" value="TreeGrafter"/>
</dbReference>
<reference evidence="15" key="1">
    <citation type="submission" date="2020-05" db="EMBL/GenBank/DDBJ databases">
        <title>Phylogenomic resolution of chytrid fungi.</title>
        <authorList>
            <person name="Stajich J.E."/>
            <person name="Amses K."/>
            <person name="Simmons R."/>
            <person name="Seto K."/>
            <person name="Myers J."/>
            <person name="Bonds A."/>
            <person name="Quandt C.A."/>
            <person name="Barry K."/>
            <person name="Liu P."/>
            <person name="Grigoriev I."/>
            <person name="Longcore J.E."/>
            <person name="James T.Y."/>
        </authorList>
    </citation>
    <scope>NUCLEOTIDE SEQUENCE</scope>
    <source>
        <strain evidence="15">JEL0513</strain>
    </source>
</reference>
<keyword evidence="4 10" id="KW-0378">Hydrolase</keyword>
<evidence type="ECO:0000313" key="15">
    <source>
        <dbReference type="EMBL" id="KAJ3093399.1"/>
    </source>
</evidence>
<sequence>MRGFYKSPIPDPTGSNRPPKKQKFIAATNFEPTSARLAFPCFDEPDYKALFSISVATPKGYTVVSNEPVQEVVDMPDVPNWYIWKFVDGTVPMSTYLVAWALGKVDHVELSTTPSLQLPGSVPVPVRGYIYDGMPKDDVRFAVKVAVDSITQYETFFGIPYPKKKLDLWPMPDFSGEAMENFGLCIFHESGLFIKIEPKQQITTPLPTTLLASPFVGNRSPSPSQNTIIRNLTILSDPAAQIYVSNLVAHEVAHHWLGNLVTIGWWNNLWLNEGFANWAQYLGTAASFPEWQIHERFFEIEHLAVFETELGGYARAVGVYEESGVEGNREIAGMFDDTTYSKGASVIRMFEAWMKNSEPDPELMKNKDEPEFECSPWCRVMRNYLNVSASGTVYPDDLYNSIDTEDSSGLISAAMQGWIDKAGVPVVWVDKDGAIKQERLTAWNNSTVTPANAKLSKRNSEQVFLPAWVDREKPKKPKKPKKDEKGWFIPFGYKFLEVEVTGNKKIGTIYRDDKNSMESVSWTADVSNARIKLKNTIKVDSKNAETNQTIQRLMLANPGRTGLYRFKPSIQDMTLFAKVLQKDHTLISPIDRAGLVSDIIALTLSNNIHPNNSLPILAYLSFERHPTVWSVAVQELSRFLSVMELHVGYPALFQFVQRLVFPVADFVEWWPECTSPNSSTTAADSFEIKQLRATVLPFAANLFHEPTITKSIAIFNQWLDAATTAKQQEPTAPVPCFAIQEDAKIMIHIVYESAVKAAPFSTVPILRNASLSSLPGDFDTDRLFPIVASKLSAHLKMLLEFNDDNSQSSSPLGMGRTGAFIDRARVVIEKGGQLGVEMVWSFIRWGISARSTTAENIMFDSQHQQPLIASVATPKSEKLTPTSRQAPTTRWDALLYASEPDFDKFIERLVAEGWKDGSVWRDAVSAAKGFVPGAGFSTPRVVSARKESSLVTAVRRGLERAEAAANFRESLGAH</sequence>
<dbReference type="CDD" id="cd09601">
    <property type="entry name" value="M1_APN-Q_like"/>
    <property type="match status" value="1"/>
</dbReference>
<protein>
    <recommendedName>
        <fullName evidence="10">Aminopeptidase</fullName>
        <ecNumber evidence="10">3.4.11.-</ecNumber>
    </recommendedName>
</protein>